<dbReference type="SUPFAM" id="SSF56655">
    <property type="entry name" value="Carbohydrate phosphatase"/>
    <property type="match status" value="1"/>
</dbReference>
<proteinExistence type="predicted"/>
<keyword evidence="2" id="KW-1185">Reference proteome</keyword>
<evidence type="ECO:0000313" key="2">
    <source>
        <dbReference type="Proteomes" id="UP001500665"/>
    </source>
</evidence>
<dbReference type="PANTHER" id="PTHR20854">
    <property type="entry name" value="INOSITOL MONOPHOSPHATASE"/>
    <property type="match status" value="1"/>
</dbReference>
<reference evidence="1 2" key="1">
    <citation type="journal article" date="2019" name="Int. J. Syst. Evol. Microbiol.">
        <title>The Global Catalogue of Microorganisms (GCM) 10K type strain sequencing project: providing services to taxonomists for standard genome sequencing and annotation.</title>
        <authorList>
            <consortium name="The Broad Institute Genomics Platform"/>
            <consortium name="The Broad Institute Genome Sequencing Center for Infectious Disease"/>
            <person name="Wu L."/>
            <person name="Ma J."/>
        </authorList>
    </citation>
    <scope>NUCLEOTIDE SEQUENCE [LARGE SCALE GENOMIC DNA]</scope>
    <source>
        <strain evidence="1 2">JCM 10696</strain>
    </source>
</reference>
<dbReference type="Proteomes" id="UP001500665">
    <property type="component" value="Unassembled WGS sequence"/>
</dbReference>
<dbReference type="InterPro" id="IPR000760">
    <property type="entry name" value="Inositol_monophosphatase-like"/>
</dbReference>
<dbReference type="Gene3D" id="3.40.190.80">
    <property type="match status" value="1"/>
</dbReference>
<dbReference type="RefSeq" id="WP_344244892.1">
    <property type="nucleotide sequence ID" value="NZ_BAAAHH010000034.1"/>
</dbReference>
<dbReference type="Pfam" id="PF00459">
    <property type="entry name" value="Inositol_P"/>
    <property type="match status" value="1"/>
</dbReference>
<dbReference type="EMBL" id="BAAAHH010000034">
    <property type="protein sequence ID" value="GAA0964509.1"/>
    <property type="molecule type" value="Genomic_DNA"/>
</dbReference>
<dbReference type="PRINTS" id="PR00377">
    <property type="entry name" value="IMPHPHTASES"/>
</dbReference>
<protein>
    <submittedName>
        <fullName evidence="1">Inositol monophosphatase family protein</fullName>
    </submittedName>
</protein>
<evidence type="ECO:0000313" key="1">
    <source>
        <dbReference type="EMBL" id="GAA0964509.1"/>
    </source>
</evidence>
<name>A0ABN1RUW7_9ACTN</name>
<sequence>MIDVAEVSAIVREVADRQVLPRFGALAAADISEKSPGDLVTVADRAAEEALAERLLALLPGSVVVGEEAVAADPGVLALLEGPDPVWIIDPIDGTQNFVEGSPRFTTLVALARGGELLASWTHAPALDVHATAVKGGGAVVDGRPVRVRPREGGLRELDIVTSQPRWWTPEHRAQHHALARERVSLAFFDTSGLEYVELAAGRRSAMILGWEFPWDHAAGILLHAEAGGVSLTADGTPFRLSGGNDLPFVSAPDAATALAVHAAMRPRAKEASA</sequence>
<organism evidence="1 2">
    <name type="scientific">Actinocorallia libanotica</name>
    <dbReference type="NCBI Taxonomy" id="46162"/>
    <lineage>
        <taxon>Bacteria</taxon>
        <taxon>Bacillati</taxon>
        <taxon>Actinomycetota</taxon>
        <taxon>Actinomycetes</taxon>
        <taxon>Streptosporangiales</taxon>
        <taxon>Thermomonosporaceae</taxon>
        <taxon>Actinocorallia</taxon>
    </lineage>
</organism>
<accession>A0ABN1RUW7</accession>
<comment type="caution">
    <text evidence="1">The sequence shown here is derived from an EMBL/GenBank/DDBJ whole genome shotgun (WGS) entry which is preliminary data.</text>
</comment>
<gene>
    <name evidence="1" type="ORF">GCM10009550_62560</name>
</gene>
<dbReference type="PANTHER" id="PTHR20854:SF4">
    <property type="entry name" value="INOSITOL-1-MONOPHOSPHATASE-RELATED"/>
    <property type="match status" value="1"/>
</dbReference>
<dbReference type="Gene3D" id="3.30.540.10">
    <property type="entry name" value="Fructose-1,6-Bisphosphatase, subunit A, domain 1"/>
    <property type="match status" value="1"/>
</dbReference>